<protein>
    <submittedName>
        <fullName evidence="1">Uncharacterized protein</fullName>
    </submittedName>
</protein>
<organism evidence="1 2">
    <name type="scientific">Steinernema carpocapsae</name>
    <name type="common">Entomopathogenic nematode</name>
    <dbReference type="NCBI Taxonomy" id="34508"/>
    <lineage>
        <taxon>Eukaryota</taxon>
        <taxon>Metazoa</taxon>
        <taxon>Ecdysozoa</taxon>
        <taxon>Nematoda</taxon>
        <taxon>Chromadorea</taxon>
        <taxon>Rhabditida</taxon>
        <taxon>Tylenchina</taxon>
        <taxon>Panagrolaimomorpha</taxon>
        <taxon>Strongyloidoidea</taxon>
        <taxon>Steinernematidae</taxon>
        <taxon>Steinernema</taxon>
    </lineage>
</organism>
<keyword evidence="2" id="KW-1185">Reference proteome</keyword>
<comment type="caution">
    <text evidence="1">The sequence shown here is derived from an EMBL/GenBank/DDBJ whole genome shotgun (WGS) entry which is preliminary data.</text>
</comment>
<proteinExistence type="predicted"/>
<evidence type="ECO:0000313" key="1">
    <source>
        <dbReference type="EMBL" id="TKR69953.1"/>
    </source>
</evidence>
<gene>
    <name evidence="1" type="ORF">L596_022036</name>
</gene>
<dbReference type="Proteomes" id="UP000298663">
    <property type="component" value="Unassembled WGS sequence"/>
</dbReference>
<reference evidence="1 2" key="1">
    <citation type="journal article" date="2015" name="Genome Biol.">
        <title>Comparative genomics of Steinernema reveals deeply conserved gene regulatory networks.</title>
        <authorList>
            <person name="Dillman A.R."/>
            <person name="Macchietto M."/>
            <person name="Porter C.F."/>
            <person name="Rogers A."/>
            <person name="Williams B."/>
            <person name="Antoshechkin I."/>
            <person name="Lee M.M."/>
            <person name="Goodwin Z."/>
            <person name="Lu X."/>
            <person name="Lewis E.E."/>
            <person name="Goodrich-Blair H."/>
            <person name="Stock S.P."/>
            <person name="Adams B.J."/>
            <person name="Sternberg P.W."/>
            <person name="Mortazavi A."/>
        </authorList>
    </citation>
    <scope>NUCLEOTIDE SEQUENCE [LARGE SCALE GENOMIC DNA]</scope>
    <source>
        <strain evidence="1 2">ALL</strain>
    </source>
</reference>
<evidence type="ECO:0000313" key="2">
    <source>
        <dbReference type="Proteomes" id="UP000298663"/>
    </source>
</evidence>
<reference evidence="1 2" key="2">
    <citation type="journal article" date="2019" name="G3 (Bethesda)">
        <title>Hybrid Assembly of the Genome of the Entomopathogenic Nematode Steinernema carpocapsae Identifies the X-Chromosome.</title>
        <authorList>
            <person name="Serra L."/>
            <person name="Macchietto M."/>
            <person name="Macias-Munoz A."/>
            <person name="McGill C.J."/>
            <person name="Rodriguez I.M."/>
            <person name="Rodriguez B."/>
            <person name="Murad R."/>
            <person name="Mortazavi A."/>
        </authorList>
    </citation>
    <scope>NUCLEOTIDE SEQUENCE [LARGE SCALE GENOMIC DNA]</scope>
    <source>
        <strain evidence="1 2">ALL</strain>
    </source>
</reference>
<dbReference type="AlphaFoldDB" id="A0A4U5MLD3"/>
<accession>A0A4U5MLD3</accession>
<name>A0A4U5MLD3_STECR</name>
<dbReference type="EMBL" id="AZBU02000007">
    <property type="protein sequence ID" value="TKR69953.1"/>
    <property type="molecule type" value="Genomic_DNA"/>
</dbReference>
<sequence length="102" mass="11631">MSFDALDRARRAEVDKFRALRDRLIAASEALQHRSEIRVHLAQKKKDLAAKRSIEEEGQFENSKKLATVELKNKDVEAEDEAVAELLKEIKAVCDRKSSPLQ</sequence>